<dbReference type="AlphaFoldDB" id="R7MXE7"/>
<reference evidence="1" key="1">
    <citation type="submission" date="2012-11" db="EMBL/GenBank/DDBJ databases">
        <title>Dependencies among metagenomic species, viruses, plasmids and units of genetic variation.</title>
        <authorList>
            <person name="Nielsen H.B."/>
            <person name="Almeida M."/>
            <person name="Juncker A.S."/>
            <person name="Rasmussen S."/>
            <person name="Li J."/>
            <person name="Sunagawa S."/>
            <person name="Plichta D."/>
            <person name="Gautier L."/>
            <person name="Le Chatelier E."/>
            <person name="Peletier E."/>
            <person name="Bonde I."/>
            <person name="Nielsen T."/>
            <person name="Manichanh C."/>
            <person name="Arumugam M."/>
            <person name="Batto J."/>
            <person name="Santos M.B.Q.D."/>
            <person name="Blom N."/>
            <person name="Borruel N."/>
            <person name="Burgdorf K.S."/>
            <person name="Boumezbeur F."/>
            <person name="Casellas F."/>
            <person name="Dore J."/>
            <person name="Guarner F."/>
            <person name="Hansen T."/>
            <person name="Hildebrand F."/>
            <person name="Kaas R.S."/>
            <person name="Kennedy S."/>
            <person name="Kristiansen K."/>
            <person name="Kultima J.R."/>
            <person name="Leonard P."/>
            <person name="Levenez F."/>
            <person name="Lund O."/>
            <person name="Moumen B."/>
            <person name="Le Paslier D."/>
            <person name="Pons N."/>
            <person name="Pedersen O."/>
            <person name="Prifti E."/>
            <person name="Qin J."/>
            <person name="Raes J."/>
            <person name="Tap J."/>
            <person name="Tims S."/>
            <person name="Ussery D.W."/>
            <person name="Yamada T."/>
            <person name="MetaHit consortium"/>
            <person name="Renault P."/>
            <person name="Sicheritz-Ponten T."/>
            <person name="Bork P."/>
            <person name="Wang J."/>
            <person name="Brunak S."/>
            <person name="Ehrlich S.D."/>
        </authorList>
    </citation>
    <scope>NUCLEOTIDE SEQUENCE [LARGE SCALE GENOMIC DNA]</scope>
</reference>
<accession>R7MXE7</accession>
<name>R7MXE7_MEGEL</name>
<organism evidence="1">
    <name type="scientific">Megasphaera elsdenii CAG:570</name>
    <dbReference type="NCBI Taxonomy" id="1263087"/>
    <lineage>
        <taxon>Bacteria</taxon>
        <taxon>Bacillati</taxon>
        <taxon>Bacillota</taxon>
        <taxon>Negativicutes</taxon>
        <taxon>Veillonellales</taxon>
        <taxon>Veillonellaceae</taxon>
        <taxon>Megasphaera</taxon>
    </lineage>
</organism>
<dbReference type="Proteomes" id="UP000017908">
    <property type="component" value="Unassembled WGS sequence"/>
</dbReference>
<dbReference type="EMBL" id="CBKE010000092">
    <property type="protein sequence ID" value="CDF04498.1"/>
    <property type="molecule type" value="Genomic_DNA"/>
</dbReference>
<comment type="caution">
    <text evidence="1">The sequence shown here is derived from an EMBL/GenBank/DDBJ whole genome shotgun (WGS) entry which is preliminary data.</text>
</comment>
<proteinExistence type="predicted"/>
<protein>
    <submittedName>
        <fullName evidence="1">Uncharacterized protein</fullName>
    </submittedName>
</protein>
<evidence type="ECO:0000313" key="1">
    <source>
        <dbReference type="EMBL" id="CDF04498.1"/>
    </source>
</evidence>
<gene>
    <name evidence="1" type="ORF">BN715_00847</name>
</gene>
<sequence length="216" mass="23805">MNLDEADFLTFFAELVNRFLDGTGDRAHGDDDVFCVRSAVVIEKVVRTARQFADLVHVVLDNVGQALIPGVISFTGLEEHVRVGNGTAHDRMFRVQAGVFEMIKGIAVNQLAQFFSRQHLDFLDFVRRAEAIKEVHERHAAFDGRQMGNGCQVGTFLDAGTAEHSPARVATAHDVGMVTEDGHGVSPDGTGGDVQDDRFQFARQAVHDRNHQHQAL</sequence>